<dbReference type="PRINTS" id="PR00960">
    <property type="entry name" value="LMBPPROTEIN"/>
</dbReference>
<dbReference type="GO" id="GO:0005524">
    <property type="term" value="F:ATP binding"/>
    <property type="evidence" value="ECO:0007669"/>
    <property type="project" value="UniProtKB-KW"/>
</dbReference>
<dbReference type="InterPro" id="IPR036554">
    <property type="entry name" value="GHMP_kinase_C_sf"/>
</dbReference>
<evidence type="ECO:0000256" key="4">
    <source>
        <dbReference type="ARBA" id="ARBA00022840"/>
    </source>
</evidence>
<dbReference type="Proteomes" id="UP000191055">
    <property type="component" value="Unassembled WGS sequence"/>
</dbReference>
<evidence type="ECO:0000313" key="8">
    <source>
        <dbReference type="Proteomes" id="UP000191055"/>
    </source>
</evidence>
<evidence type="ECO:0000259" key="6">
    <source>
        <dbReference type="Pfam" id="PF07959"/>
    </source>
</evidence>
<dbReference type="InterPro" id="IPR012887">
    <property type="entry name" value="GDP_fucose_pyrophosphorylase"/>
</dbReference>
<evidence type="ECO:0000256" key="1">
    <source>
        <dbReference type="ARBA" id="ARBA00022679"/>
    </source>
</evidence>
<dbReference type="Pfam" id="PF07959">
    <property type="entry name" value="Fucose_pyrophosphorylase"/>
    <property type="match status" value="1"/>
</dbReference>
<dbReference type="InterPro" id="IPR001174">
    <property type="entry name" value="HddA/FKP"/>
</dbReference>
<dbReference type="GO" id="GO:0050201">
    <property type="term" value="F:fucokinase activity"/>
    <property type="evidence" value="ECO:0007669"/>
    <property type="project" value="TreeGrafter"/>
</dbReference>
<sequence length="951" mass="106200">MQTLLSVPENLANQFRTLNISSDTGIFALSDPAGTKIGSGGGTAWLLAKYFETKKNLSFDDFLRNEKKLIIHAGGQSRRLPAYAPSGKILTPIPVFRWSRGQSLFQTLLDLQKPLYEELLSVSTGNCNTLIASGDVLIISGQPFNHMPEADVVCAGIWADPHLASRHGVFFTPRGNPGELRFMLQKPTHEKIEELTSDHLFMMDAGIWILSDKAVNVLMKKCGWNGKSFENGLPEFYDMYSAFGSALGTQPYNPDPAVSELTVALLPLEKGEFYHYGTSLELITSSEKIQNRIKDQRAILHHRVKPHPTLFVQNAQTDITLTGNNHHMWIENSHVGSKWKLNNHHIITGVPENNWDIEIPAGICLDIIPAGIDKYCIRPYAITDSFSGAVKQANWQDCSLIKWFSHKKVNIVEAGINPDEDIQDCKLFPLVGKDELTQEFVEWLLNNEAENRYHTKFWMNCERWSATEISAKANLKRLFTQREKFAWQSVPKLADNYKRSVFYQSNLKELAIGYAAKKLPLPQLSPTDNPPLIVARQQMLLAEIERLKGNNPSPLENKAHQALQEFIYATENHHVNPQLNVFPDQIVWARSPARLDLAGGWSDTPPYCIQSGGSVVNLAVNLNGQPPLQVFIRTSTQHKITIRSIDNGVSETIENYKDITGYDDVESAFSIPRAALCLAGFHPDYNNKQFNSLSEQLREFGSGLEISLLVAIPKGSGLGTSSILAATILGALSDFCKLNWSYHDICHKALILEQMLTTGGGWQDQYGGIFPGLKHLSSEPGMQSKISIDWLPDTVFSKAENKECWLLYYTGITRVAKNILAEIVCGMFLNEGSRLRIADQIKEHAFTTREAIQKCNFHQTGLMIRKSWELNKKLDPGTNTSEIQSIIDKVDDDCLGLKLLGAGGGGYLLICAKSPQAGQKIKENLEKSPPNSRARFVDMEISHQGLQVSRS</sequence>
<dbReference type="GO" id="GO:0042352">
    <property type="term" value="P:GDP-L-fucose salvage"/>
    <property type="evidence" value="ECO:0007669"/>
    <property type="project" value="TreeGrafter"/>
</dbReference>
<dbReference type="InterPro" id="IPR006204">
    <property type="entry name" value="GHMP_kinase_N_dom"/>
</dbReference>
<dbReference type="InterPro" id="IPR020568">
    <property type="entry name" value="Ribosomal_Su5_D2-typ_SF"/>
</dbReference>
<feature type="domain" description="GDP-fucose pyrophosphorylase" evidence="6">
    <location>
        <begin position="61"/>
        <end position="220"/>
    </location>
</feature>
<evidence type="ECO:0000256" key="2">
    <source>
        <dbReference type="ARBA" id="ARBA00022741"/>
    </source>
</evidence>
<evidence type="ECO:0000313" key="7">
    <source>
        <dbReference type="EMBL" id="SKB97611.1"/>
    </source>
</evidence>
<protein>
    <submittedName>
        <fullName evidence="7">Predicted kinase</fullName>
    </submittedName>
</protein>
<dbReference type="SUPFAM" id="SSF54211">
    <property type="entry name" value="Ribosomal protein S5 domain 2-like"/>
    <property type="match status" value="1"/>
</dbReference>
<dbReference type="STRING" id="889453.SAMN03080601_01635"/>
<keyword evidence="4" id="KW-0067">ATP-binding</keyword>
<evidence type="ECO:0000259" key="5">
    <source>
        <dbReference type="Pfam" id="PF00288"/>
    </source>
</evidence>
<keyword evidence="3 7" id="KW-0418">Kinase</keyword>
<dbReference type="Pfam" id="PF00288">
    <property type="entry name" value="GHMP_kinases_N"/>
    <property type="match status" value="1"/>
</dbReference>
<evidence type="ECO:0000256" key="3">
    <source>
        <dbReference type="ARBA" id="ARBA00022777"/>
    </source>
</evidence>
<feature type="domain" description="GHMP kinase N-terminal" evidence="5">
    <location>
        <begin position="697"/>
        <end position="768"/>
    </location>
</feature>
<dbReference type="PANTHER" id="PTHR32463:SF0">
    <property type="entry name" value="L-FUCOSE KINASE"/>
    <property type="match status" value="1"/>
</dbReference>
<name>A0A1T5FN61_9BACT</name>
<reference evidence="7 8" key="1">
    <citation type="submission" date="2017-02" db="EMBL/GenBank/DDBJ databases">
        <authorList>
            <person name="Peterson S.W."/>
        </authorList>
    </citation>
    <scope>NUCLEOTIDE SEQUENCE [LARGE SCALE GENOMIC DNA]</scope>
    <source>
        <strain evidence="7 8">DSM 24412</strain>
    </source>
</reference>
<organism evidence="7 8">
    <name type="scientific">Alkalitalea saponilacus</name>
    <dbReference type="NCBI Taxonomy" id="889453"/>
    <lineage>
        <taxon>Bacteria</taxon>
        <taxon>Pseudomonadati</taxon>
        <taxon>Bacteroidota</taxon>
        <taxon>Bacteroidia</taxon>
        <taxon>Marinilabiliales</taxon>
        <taxon>Marinilabiliaceae</taxon>
        <taxon>Alkalitalea</taxon>
    </lineage>
</organism>
<keyword evidence="8" id="KW-1185">Reference proteome</keyword>
<dbReference type="SUPFAM" id="SSF55060">
    <property type="entry name" value="GHMP Kinase, C-terminal domain"/>
    <property type="match status" value="1"/>
</dbReference>
<dbReference type="AlphaFoldDB" id="A0A1T5FN61"/>
<dbReference type="PANTHER" id="PTHR32463">
    <property type="entry name" value="L-FUCOSE KINASE"/>
    <property type="match status" value="1"/>
</dbReference>
<keyword evidence="1" id="KW-0808">Transferase</keyword>
<accession>A0A1T5FN61</accession>
<gene>
    <name evidence="7" type="ORF">SAMN03080601_01635</name>
</gene>
<proteinExistence type="predicted"/>
<dbReference type="NCBIfam" id="NF009948">
    <property type="entry name" value="PRK13412.1"/>
    <property type="match status" value="1"/>
</dbReference>
<dbReference type="Gene3D" id="3.30.230.120">
    <property type="match status" value="1"/>
</dbReference>
<dbReference type="InterPro" id="IPR052203">
    <property type="entry name" value="GHMP_Kinase-Related"/>
</dbReference>
<dbReference type="EMBL" id="FUYV01000008">
    <property type="protein sequence ID" value="SKB97611.1"/>
    <property type="molecule type" value="Genomic_DNA"/>
</dbReference>
<keyword evidence="2" id="KW-0547">Nucleotide-binding</keyword>